<protein>
    <submittedName>
        <fullName evidence="2">ORF47</fullName>
    </submittedName>
</protein>
<keyword evidence="1" id="KW-1133">Transmembrane helix</keyword>
<organism evidence="2">
    <name type="scientific">Nitrosopumilaceae spindle-shaped virus</name>
    <dbReference type="NCBI Taxonomy" id="3065433"/>
    <lineage>
        <taxon>Viruses</taxon>
    </lineage>
</organism>
<proteinExistence type="predicted"/>
<dbReference type="EMBL" id="BK067792">
    <property type="protein sequence ID" value="DBA52254.1"/>
    <property type="molecule type" value="Genomic_DNA"/>
</dbReference>
<feature type="transmembrane region" description="Helical" evidence="1">
    <location>
        <begin position="30"/>
        <end position="48"/>
    </location>
</feature>
<keyword evidence="1" id="KW-0472">Membrane</keyword>
<keyword evidence="1" id="KW-0812">Transmembrane</keyword>
<sequence length="64" mass="7079">MSLVGAIIGFAVLGVGVLYIAQPKDEFIDPLLGILYFMFGGIILTTYFDKKINTLQNNNKVKIE</sequence>
<evidence type="ECO:0000313" key="2">
    <source>
        <dbReference type="EMBL" id="DBA52254.1"/>
    </source>
</evidence>
<evidence type="ECO:0000256" key="1">
    <source>
        <dbReference type="SAM" id="Phobius"/>
    </source>
</evidence>
<reference evidence="2" key="1">
    <citation type="journal article" date="2024" name="Environ. Microbiol. Rep.">
        <title>Hiding in plain sight: The discovery of complete genomes of 11 hypothetical spindle-shaped viruses that putatively infect mesophilic ammonia-oxidizing archaea.</title>
        <authorList>
            <person name="Ni Y."/>
            <person name="Xu T."/>
            <person name="Yan S."/>
            <person name="Chen L."/>
            <person name="Wang Y."/>
        </authorList>
    </citation>
    <scope>NUCLEOTIDE SEQUENCE</scope>
    <source>
        <strain evidence="2">NYM1</strain>
    </source>
</reference>
<accession>A0AAT9JAC2</accession>
<name>A0AAT9JAC2_9VIRU</name>
<reference evidence="2" key="2">
    <citation type="submission" date="2024-03" db="EMBL/GenBank/DDBJ databases">
        <authorList>
            <person name="Ni Y."/>
            <person name="Xu T."/>
            <person name="Yan S."/>
            <person name="Chen L."/>
            <person name="Wang Y."/>
        </authorList>
    </citation>
    <scope>NUCLEOTIDE SEQUENCE</scope>
    <source>
        <strain evidence="2">NYM1</strain>
    </source>
</reference>